<evidence type="ECO:0000259" key="3">
    <source>
        <dbReference type="Pfam" id="PF03537"/>
    </source>
</evidence>
<gene>
    <name evidence="4" type="ORF">DM02DRAFT_637738</name>
</gene>
<keyword evidence="5" id="KW-1185">Reference proteome</keyword>
<dbReference type="AlphaFoldDB" id="A0A2V1EBJ5"/>
<evidence type="ECO:0000256" key="1">
    <source>
        <dbReference type="ARBA" id="ARBA00001255"/>
    </source>
</evidence>
<feature type="domain" description="Glycoside-hydrolase family GH114 TIM-barrel" evidence="3">
    <location>
        <begin position="37"/>
        <end position="233"/>
    </location>
</feature>
<name>A0A2V1EBJ5_9PLEO</name>
<dbReference type="InterPro" id="IPR013785">
    <property type="entry name" value="Aldolase_TIM"/>
</dbReference>
<keyword evidence="4" id="KW-0378">Hydrolase</keyword>
<accession>A0A2V1EBJ5</accession>
<evidence type="ECO:0000313" key="5">
    <source>
        <dbReference type="Proteomes" id="UP000244855"/>
    </source>
</evidence>
<dbReference type="PANTHER" id="PTHR35273:SF2">
    <property type="entry name" value="ALPHA-GALACTOSIDASE"/>
    <property type="match status" value="1"/>
</dbReference>
<dbReference type="Pfam" id="PF03537">
    <property type="entry name" value="Glyco_hydro_114"/>
    <property type="match status" value="1"/>
</dbReference>
<dbReference type="GO" id="GO:0004557">
    <property type="term" value="F:alpha-galactosidase activity"/>
    <property type="evidence" value="ECO:0007669"/>
    <property type="project" value="UniProtKB-EC"/>
</dbReference>
<reference evidence="4 5" key="1">
    <citation type="journal article" date="2018" name="Sci. Rep.">
        <title>Comparative genomics provides insights into the lifestyle and reveals functional heterogeneity of dark septate endophytic fungi.</title>
        <authorList>
            <person name="Knapp D.G."/>
            <person name="Nemeth J.B."/>
            <person name="Barry K."/>
            <person name="Hainaut M."/>
            <person name="Henrissat B."/>
            <person name="Johnson J."/>
            <person name="Kuo A."/>
            <person name="Lim J.H.P."/>
            <person name="Lipzen A."/>
            <person name="Nolan M."/>
            <person name="Ohm R.A."/>
            <person name="Tamas L."/>
            <person name="Grigoriev I.V."/>
            <person name="Spatafora J.W."/>
            <person name="Nagy L.G."/>
            <person name="Kovacs G.M."/>
        </authorList>
    </citation>
    <scope>NUCLEOTIDE SEQUENCE [LARGE SCALE GENOMIC DNA]</scope>
    <source>
        <strain evidence="4 5">DSE2036</strain>
    </source>
</reference>
<dbReference type="InterPro" id="IPR004352">
    <property type="entry name" value="GH114_TIM-barrel"/>
</dbReference>
<evidence type="ECO:0000313" key="4">
    <source>
        <dbReference type="EMBL" id="PVI07917.1"/>
    </source>
</evidence>
<dbReference type="PANTHER" id="PTHR35273">
    <property type="entry name" value="ALPHA-1,4 POLYGALACTOSAMINIDASE, PUTATIVE (AFU_ORTHOLOGUE AFUA_3G07890)-RELATED"/>
    <property type="match status" value="1"/>
</dbReference>
<dbReference type="EC" id="3.2.1.22" evidence="2"/>
<dbReference type="EMBL" id="KZ805302">
    <property type="protein sequence ID" value="PVI07917.1"/>
    <property type="molecule type" value="Genomic_DNA"/>
</dbReference>
<organism evidence="4 5">
    <name type="scientific">Periconia macrospinosa</name>
    <dbReference type="NCBI Taxonomy" id="97972"/>
    <lineage>
        <taxon>Eukaryota</taxon>
        <taxon>Fungi</taxon>
        <taxon>Dikarya</taxon>
        <taxon>Ascomycota</taxon>
        <taxon>Pezizomycotina</taxon>
        <taxon>Dothideomycetes</taxon>
        <taxon>Pleosporomycetidae</taxon>
        <taxon>Pleosporales</taxon>
        <taxon>Massarineae</taxon>
        <taxon>Periconiaceae</taxon>
        <taxon>Periconia</taxon>
    </lineage>
</organism>
<evidence type="ECO:0000256" key="2">
    <source>
        <dbReference type="ARBA" id="ARBA00012755"/>
    </source>
</evidence>
<comment type="catalytic activity">
    <reaction evidence="1">
        <text>Hydrolysis of terminal, non-reducing alpha-D-galactose residues in alpha-D-galactosides, including galactose oligosaccharides, galactomannans and galactolipids.</text>
        <dbReference type="EC" id="3.2.1.22"/>
    </reaction>
</comment>
<dbReference type="OrthoDB" id="2108802at2759"/>
<sequence length="243" mass="26660">MRYAPTFALIGTAAATAIAPRAVKTFPAGSVFDIVLEAPIIDIDLEDNEDIIATLAKTKTVICYFSAGSREDWRSDANKFGNTDFGKEMGDWEGENWVDVKSENIRTIMKNRITRAAKAGCHAVDPDNVDGYNGNQDGYGYDESAYVDYITFLADTAKANNLAIGLKNAIEIISNVKDKVQFAVNEQCHEHKECAKYQPFTKDGKAVFNIEYGTKDCSDPTDTNLSTVLKNADQKLNTLGGQC</sequence>
<proteinExistence type="predicted"/>
<dbReference type="Proteomes" id="UP000244855">
    <property type="component" value="Unassembled WGS sequence"/>
</dbReference>
<dbReference type="Gene3D" id="3.20.20.70">
    <property type="entry name" value="Aldolase class I"/>
    <property type="match status" value="1"/>
</dbReference>
<dbReference type="SUPFAM" id="SSF51445">
    <property type="entry name" value="(Trans)glycosidases"/>
    <property type="match status" value="1"/>
</dbReference>
<protein>
    <recommendedName>
        <fullName evidence="2">alpha-galactosidase</fullName>
        <ecNumber evidence="2">3.2.1.22</ecNumber>
    </recommendedName>
</protein>
<dbReference type="InterPro" id="IPR017853">
    <property type="entry name" value="GH"/>
</dbReference>